<accession>A0A7C4Z807</accession>
<keyword evidence="7" id="KW-0732">Signal</keyword>
<evidence type="ECO:0000256" key="7">
    <source>
        <dbReference type="ARBA" id="ARBA00022729"/>
    </source>
</evidence>
<name>A0A7C4Z807_9DEIN</name>
<dbReference type="PANTHER" id="PTHR38604:SF1">
    <property type="entry name" value="PERIPLASMIC NITRATE REDUCTASE, ELECTRON TRANSFER SUBUNIT"/>
    <property type="match status" value="1"/>
</dbReference>
<sequence length="217" mass="22830">MKEMKALVVMLAVFVVAVLGLMVYKNAQKTAAPAAPSVEETAAVQPEGAAPAATEASAPSTTEASAPAAPGSGIRGTDLLETAASELPAPESQAPAPGQAERLPRAYENAPPQIPHSIEGLVPITLSNNACFSCHDPSVAESTGATPLPPTHIKMDLFSKSEAKKVPVDPARYYCTQCHVPQANVQPPVANEFQPEFRNPELKNKSDLDQKWNEGVQ</sequence>
<dbReference type="GO" id="GO:0042597">
    <property type="term" value="C:periplasmic space"/>
    <property type="evidence" value="ECO:0007669"/>
    <property type="project" value="UniProtKB-SubCell"/>
</dbReference>
<gene>
    <name evidence="13" type="ORF">ENK37_02420</name>
</gene>
<evidence type="ECO:0000256" key="9">
    <source>
        <dbReference type="ARBA" id="ARBA00022982"/>
    </source>
</evidence>
<comment type="subcellular location">
    <subcellularLocation>
        <location evidence="1">Periplasm</location>
    </subcellularLocation>
</comment>
<evidence type="ECO:0000256" key="10">
    <source>
        <dbReference type="ARBA" id="ARBA00023004"/>
    </source>
</evidence>
<organism evidence="13">
    <name type="scientific">Oceanithermus profundus</name>
    <dbReference type="NCBI Taxonomy" id="187137"/>
    <lineage>
        <taxon>Bacteria</taxon>
        <taxon>Thermotogati</taxon>
        <taxon>Deinococcota</taxon>
        <taxon>Deinococci</taxon>
        <taxon>Thermales</taxon>
        <taxon>Thermaceae</taxon>
        <taxon>Oceanithermus</taxon>
    </lineage>
</organism>
<keyword evidence="8" id="KW-0574">Periplasm</keyword>
<dbReference type="Gene3D" id="1.10.1130.10">
    <property type="entry name" value="Flavocytochrome C3, Chain A"/>
    <property type="match status" value="1"/>
</dbReference>
<feature type="compositionally biased region" description="Basic and acidic residues" evidence="12">
    <location>
        <begin position="198"/>
        <end position="217"/>
    </location>
</feature>
<evidence type="ECO:0000256" key="11">
    <source>
        <dbReference type="ARBA" id="ARBA00031832"/>
    </source>
</evidence>
<evidence type="ECO:0000256" key="3">
    <source>
        <dbReference type="ARBA" id="ARBA00013773"/>
    </source>
</evidence>
<dbReference type="SUPFAM" id="SSF48695">
    <property type="entry name" value="Multiheme cytochromes"/>
    <property type="match status" value="1"/>
</dbReference>
<dbReference type="InterPro" id="IPR036280">
    <property type="entry name" value="Multihaem_cyt_sf"/>
</dbReference>
<evidence type="ECO:0000256" key="6">
    <source>
        <dbReference type="ARBA" id="ARBA00022723"/>
    </source>
</evidence>
<feature type="region of interest" description="Disordered" evidence="12">
    <location>
        <begin position="32"/>
        <end position="76"/>
    </location>
</feature>
<feature type="compositionally biased region" description="Low complexity" evidence="12">
    <location>
        <begin position="42"/>
        <end position="72"/>
    </location>
</feature>
<proteinExistence type="inferred from homology"/>
<comment type="similarity">
    <text evidence="2">Belongs to the NapB family.</text>
</comment>
<evidence type="ECO:0000256" key="8">
    <source>
        <dbReference type="ARBA" id="ARBA00022764"/>
    </source>
</evidence>
<dbReference type="InterPro" id="IPR005591">
    <property type="entry name" value="NapB"/>
</dbReference>
<comment type="caution">
    <text evidence="13">The sequence shown here is derived from an EMBL/GenBank/DDBJ whole genome shotgun (WGS) entry which is preliminary data.</text>
</comment>
<dbReference type="Proteomes" id="UP000885759">
    <property type="component" value="Unassembled WGS sequence"/>
</dbReference>
<evidence type="ECO:0000256" key="4">
    <source>
        <dbReference type="ARBA" id="ARBA00022448"/>
    </source>
</evidence>
<dbReference type="PANTHER" id="PTHR38604">
    <property type="entry name" value="PERIPLASMIC NITRATE REDUCTASE, ELECTRON TRANSFER SUBUNIT"/>
    <property type="match status" value="1"/>
</dbReference>
<feature type="region of interest" description="Disordered" evidence="12">
    <location>
        <begin position="186"/>
        <end position="217"/>
    </location>
</feature>
<evidence type="ECO:0000256" key="1">
    <source>
        <dbReference type="ARBA" id="ARBA00004418"/>
    </source>
</evidence>
<keyword evidence="10" id="KW-0408">Iron</keyword>
<evidence type="ECO:0000313" key="13">
    <source>
        <dbReference type="EMBL" id="HGY08896.1"/>
    </source>
</evidence>
<dbReference type="GO" id="GO:0046872">
    <property type="term" value="F:metal ion binding"/>
    <property type="evidence" value="ECO:0007669"/>
    <property type="project" value="UniProtKB-KW"/>
</dbReference>
<reference evidence="13" key="1">
    <citation type="journal article" date="2020" name="mSystems">
        <title>Genome- and Community-Level Interaction Insights into Carbon Utilization and Element Cycling Functions of Hydrothermarchaeota in Hydrothermal Sediment.</title>
        <authorList>
            <person name="Zhou Z."/>
            <person name="Liu Y."/>
            <person name="Xu W."/>
            <person name="Pan J."/>
            <person name="Luo Z.H."/>
            <person name="Li M."/>
        </authorList>
    </citation>
    <scope>NUCLEOTIDE SEQUENCE [LARGE SCALE GENOMIC DNA]</scope>
    <source>
        <strain evidence="13">HyVt-570</strain>
    </source>
</reference>
<evidence type="ECO:0000256" key="5">
    <source>
        <dbReference type="ARBA" id="ARBA00022617"/>
    </source>
</evidence>
<keyword evidence="6" id="KW-0479">Metal-binding</keyword>
<dbReference type="EMBL" id="DRPZ01000068">
    <property type="protein sequence ID" value="HGY08896.1"/>
    <property type="molecule type" value="Genomic_DNA"/>
</dbReference>
<dbReference type="GO" id="GO:0009061">
    <property type="term" value="P:anaerobic respiration"/>
    <property type="evidence" value="ECO:0007669"/>
    <property type="project" value="InterPro"/>
</dbReference>
<dbReference type="Pfam" id="PF03892">
    <property type="entry name" value="NapB"/>
    <property type="match status" value="1"/>
</dbReference>
<dbReference type="AlphaFoldDB" id="A0A7C4Z807"/>
<evidence type="ECO:0000256" key="2">
    <source>
        <dbReference type="ARBA" id="ARBA00007368"/>
    </source>
</evidence>
<keyword evidence="4" id="KW-0813">Transport</keyword>
<keyword evidence="5" id="KW-0349">Heme</keyword>
<protein>
    <recommendedName>
        <fullName evidence="3">Periplasmic nitrate reductase, electron transfer subunit</fullName>
    </recommendedName>
    <alternativeName>
        <fullName evidence="11">Diheme cytochrome c NapB</fullName>
    </alternativeName>
</protein>
<keyword evidence="9" id="KW-0249">Electron transport</keyword>
<evidence type="ECO:0000256" key="12">
    <source>
        <dbReference type="SAM" id="MobiDB-lite"/>
    </source>
</evidence>